<sequence>MNQSESSHQDELGSCRAASEARRRRGRRVLPGGDRVRSDVLCLDAICLQSGELIDFLPSMWMAM</sequence>
<comment type="caution">
    <text evidence="2">The sequence shown here is derived from an EMBL/GenBank/DDBJ whole genome shotgun (WGS) entry which is preliminary data.</text>
</comment>
<reference evidence="2 3" key="1">
    <citation type="submission" date="2019-03" db="EMBL/GenBank/DDBJ databases">
        <title>First draft genome of Liparis tanakae, snailfish: a comprehensive survey of snailfish specific genes.</title>
        <authorList>
            <person name="Kim W."/>
            <person name="Song I."/>
            <person name="Jeong J.-H."/>
            <person name="Kim D."/>
            <person name="Kim S."/>
            <person name="Ryu S."/>
            <person name="Song J.Y."/>
            <person name="Lee S.K."/>
        </authorList>
    </citation>
    <scope>NUCLEOTIDE SEQUENCE [LARGE SCALE GENOMIC DNA]</scope>
    <source>
        <tissue evidence="2">Muscle</tissue>
    </source>
</reference>
<evidence type="ECO:0000313" key="3">
    <source>
        <dbReference type="Proteomes" id="UP000314294"/>
    </source>
</evidence>
<accession>A0A4Z2IVE5</accession>
<protein>
    <submittedName>
        <fullName evidence="2">Uncharacterized protein</fullName>
    </submittedName>
</protein>
<proteinExistence type="predicted"/>
<dbReference type="EMBL" id="SRLO01000048">
    <property type="protein sequence ID" value="TNN81242.1"/>
    <property type="molecule type" value="Genomic_DNA"/>
</dbReference>
<keyword evidence="3" id="KW-1185">Reference proteome</keyword>
<gene>
    <name evidence="2" type="ORF">EYF80_008576</name>
</gene>
<organism evidence="2 3">
    <name type="scientific">Liparis tanakae</name>
    <name type="common">Tanaka's snailfish</name>
    <dbReference type="NCBI Taxonomy" id="230148"/>
    <lineage>
        <taxon>Eukaryota</taxon>
        <taxon>Metazoa</taxon>
        <taxon>Chordata</taxon>
        <taxon>Craniata</taxon>
        <taxon>Vertebrata</taxon>
        <taxon>Euteleostomi</taxon>
        <taxon>Actinopterygii</taxon>
        <taxon>Neopterygii</taxon>
        <taxon>Teleostei</taxon>
        <taxon>Neoteleostei</taxon>
        <taxon>Acanthomorphata</taxon>
        <taxon>Eupercaria</taxon>
        <taxon>Perciformes</taxon>
        <taxon>Cottioidei</taxon>
        <taxon>Cottales</taxon>
        <taxon>Liparidae</taxon>
        <taxon>Liparis</taxon>
    </lineage>
</organism>
<feature type="region of interest" description="Disordered" evidence="1">
    <location>
        <begin position="1"/>
        <end position="32"/>
    </location>
</feature>
<evidence type="ECO:0000256" key="1">
    <source>
        <dbReference type="SAM" id="MobiDB-lite"/>
    </source>
</evidence>
<dbReference type="AlphaFoldDB" id="A0A4Z2IVE5"/>
<dbReference type="Proteomes" id="UP000314294">
    <property type="component" value="Unassembled WGS sequence"/>
</dbReference>
<name>A0A4Z2IVE5_9TELE</name>
<evidence type="ECO:0000313" key="2">
    <source>
        <dbReference type="EMBL" id="TNN81242.1"/>
    </source>
</evidence>